<feature type="compositionally biased region" description="Polar residues" evidence="1">
    <location>
        <begin position="165"/>
        <end position="187"/>
    </location>
</feature>
<protein>
    <submittedName>
        <fullName evidence="2">Uncharacterized protein</fullName>
    </submittedName>
</protein>
<feature type="compositionally biased region" description="Polar residues" evidence="1">
    <location>
        <begin position="273"/>
        <end position="283"/>
    </location>
</feature>
<dbReference type="Proteomes" id="UP000029964">
    <property type="component" value="Unassembled WGS sequence"/>
</dbReference>
<evidence type="ECO:0000256" key="1">
    <source>
        <dbReference type="SAM" id="MobiDB-lite"/>
    </source>
</evidence>
<dbReference type="EMBL" id="JPKY01000113">
    <property type="protein sequence ID" value="KFH41825.1"/>
    <property type="molecule type" value="Genomic_DNA"/>
</dbReference>
<comment type="caution">
    <text evidence="2">The sequence shown here is derived from an EMBL/GenBank/DDBJ whole genome shotgun (WGS) entry which is preliminary data.</text>
</comment>
<sequence length="536" mass="57639">MAATSFHPHGLGQQGKITKSRARGTVKPILKKLQHSSSHSERNSLDLDRGWDEQESPYLGYVAPDCTYAARAPRKHPFAADASPRLFDSPYPPAGTAAGTGGRSVRDVSFDLSSADLCKTRSGGTAGGDGILVTATVCHSTTASSRLNSASTTPASTCTSTSTSNHFSHVRSTSGVSNISTTTSASGGRNGSFVHPFQQTPQTSTPPLLLSSANLAGPVDNTQRDYSPTIAENDADAGDVDPFALPDPNSKPLHTLPHSNSNSSLGYRRPSLGPNQRTNSLSDVTPKLRVSATATRSNSGTLAYGASYGPSAAVNHHRLSDGQLGTSPSVTVVEDSPIGPSPLGSTTPQLATSYSAAPASPMSPLRHSFDMNHFRIRSRSDVDTATRQEQVRQARRKFEEKERAKEEKYAREQVRKRERADTKEAQRQERAQSRKGSFHTVGRASTSEIRPQISRKSTSHNRPPAAAAVAEKFAVGDDFTSQGYDEVSTGLSPARADEVHFESNKRTRTSTKHKTTGAWTAFVLWFRTRLLKLGRR</sequence>
<feature type="region of interest" description="Disordered" evidence="1">
    <location>
        <begin position="1"/>
        <end position="23"/>
    </location>
</feature>
<evidence type="ECO:0000313" key="3">
    <source>
        <dbReference type="Proteomes" id="UP000029964"/>
    </source>
</evidence>
<organism evidence="2 3">
    <name type="scientific">Hapsidospora chrysogenum (strain ATCC 11550 / CBS 779.69 / DSM 880 / IAM 14645 / JCM 23072 / IMI 49137)</name>
    <name type="common">Acremonium chrysogenum</name>
    <dbReference type="NCBI Taxonomy" id="857340"/>
    <lineage>
        <taxon>Eukaryota</taxon>
        <taxon>Fungi</taxon>
        <taxon>Dikarya</taxon>
        <taxon>Ascomycota</taxon>
        <taxon>Pezizomycotina</taxon>
        <taxon>Sordariomycetes</taxon>
        <taxon>Hypocreomycetidae</taxon>
        <taxon>Hypocreales</taxon>
        <taxon>Bionectriaceae</taxon>
        <taxon>Hapsidospora</taxon>
    </lineage>
</organism>
<feature type="compositionally biased region" description="Low complexity" evidence="1">
    <location>
        <begin position="198"/>
        <end position="212"/>
    </location>
</feature>
<feature type="region of interest" description="Disordered" evidence="1">
    <location>
        <begin position="143"/>
        <end position="286"/>
    </location>
</feature>
<dbReference type="HOGENOM" id="CLU_029955_1_0_1"/>
<keyword evidence="3" id="KW-1185">Reference proteome</keyword>
<evidence type="ECO:0000313" key="2">
    <source>
        <dbReference type="EMBL" id="KFH41825.1"/>
    </source>
</evidence>
<feature type="region of interest" description="Disordered" evidence="1">
    <location>
        <begin position="380"/>
        <end position="464"/>
    </location>
</feature>
<reference evidence="3" key="1">
    <citation type="journal article" date="2014" name="Genome Announc.">
        <title>Genome sequence and annotation of Acremonium chrysogenum, producer of the beta-lactam antibiotic cephalosporin C.</title>
        <authorList>
            <person name="Terfehr D."/>
            <person name="Dahlmann T.A."/>
            <person name="Specht T."/>
            <person name="Zadra I."/>
            <person name="Kuernsteiner H."/>
            <person name="Kueck U."/>
        </authorList>
    </citation>
    <scope>NUCLEOTIDE SEQUENCE [LARGE SCALE GENOMIC DNA]</scope>
    <source>
        <strain evidence="3">ATCC 11550 / CBS 779.69 / DSM 880 / IAM 14645 / JCM 23072 / IMI 49137</strain>
    </source>
</reference>
<name>A0A086SXJ3_HAPC1</name>
<proteinExistence type="predicted"/>
<dbReference type="AlphaFoldDB" id="A0A086SXJ3"/>
<dbReference type="OrthoDB" id="5377213at2759"/>
<feature type="compositionally biased region" description="Basic and acidic residues" evidence="1">
    <location>
        <begin position="380"/>
        <end position="432"/>
    </location>
</feature>
<gene>
    <name evidence="2" type="ORF">ACRE_074390</name>
</gene>
<feature type="compositionally biased region" description="Low complexity" evidence="1">
    <location>
        <begin position="149"/>
        <end position="164"/>
    </location>
</feature>
<accession>A0A086SXJ3</accession>